<dbReference type="RefSeq" id="WP_119319151.1">
    <property type="nucleotide sequence ID" value="NZ_AP025739.1"/>
</dbReference>
<evidence type="ECO:0000313" key="1">
    <source>
        <dbReference type="EMBL" id="BDI33182.1"/>
    </source>
</evidence>
<gene>
    <name evidence="1" type="ORF">CCAX7_52330</name>
</gene>
<dbReference type="Proteomes" id="UP000287394">
    <property type="component" value="Chromosome"/>
</dbReference>
<evidence type="ECO:0000313" key="2">
    <source>
        <dbReference type="Proteomes" id="UP000287394"/>
    </source>
</evidence>
<sequence>MEINIAAAYEFMMQEVSRAPSTTTGMETLLDYCSRVYPTALWSTLRNLGYAEDEALLRQWLVSTFTQDPVPVPVKAFWFGLFNPEADDKPSCALYVSGSTQAYTPGGLDWACFRDDTYLPGHYVAESKVLHTIHCAIQQAPEAMPMAEYVLCLGYACLALLSIIRNIDTSIFPGTWTERAVVAGFDDGDCVLLGTLTEQGYQKPV</sequence>
<dbReference type="OrthoDB" id="1493205at2"/>
<accession>A0A402CNV2</accession>
<reference evidence="1 2" key="1">
    <citation type="journal article" date="2019" name="Int. J. Syst. Evol. Microbiol.">
        <title>Capsulimonas corticalis gen. nov., sp. nov., an aerobic capsulated bacterium, of a novel bacterial order, Capsulimonadales ord. nov., of the class Armatimonadia of the phylum Armatimonadetes.</title>
        <authorList>
            <person name="Li J."/>
            <person name="Kudo C."/>
            <person name="Tonouchi A."/>
        </authorList>
    </citation>
    <scope>NUCLEOTIDE SEQUENCE [LARGE SCALE GENOMIC DNA]</scope>
    <source>
        <strain evidence="1 2">AX-7</strain>
    </source>
</reference>
<name>A0A402CNV2_9BACT</name>
<organism evidence="1 2">
    <name type="scientific">Capsulimonas corticalis</name>
    <dbReference type="NCBI Taxonomy" id="2219043"/>
    <lineage>
        <taxon>Bacteria</taxon>
        <taxon>Bacillati</taxon>
        <taxon>Armatimonadota</taxon>
        <taxon>Armatimonadia</taxon>
        <taxon>Capsulimonadales</taxon>
        <taxon>Capsulimonadaceae</taxon>
        <taxon>Capsulimonas</taxon>
    </lineage>
</organism>
<dbReference type="KEGG" id="ccot:CCAX7_52330"/>
<protein>
    <submittedName>
        <fullName evidence="1">Uncharacterized protein</fullName>
    </submittedName>
</protein>
<dbReference type="AlphaFoldDB" id="A0A402CNV2"/>
<keyword evidence="2" id="KW-1185">Reference proteome</keyword>
<dbReference type="EMBL" id="AP025739">
    <property type="protein sequence ID" value="BDI33182.1"/>
    <property type="molecule type" value="Genomic_DNA"/>
</dbReference>
<proteinExistence type="predicted"/>